<dbReference type="PROSITE" id="PS51354">
    <property type="entry name" value="GLUTAREDOXIN_2"/>
    <property type="match status" value="1"/>
</dbReference>
<protein>
    <recommendedName>
        <fullName evidence="1">Glutaredoxin domain-containing protein</fullName>
    </recommendedName>
</protein>
<gene>
    <name evidence="2" type="ORF">NO1_1337</name>
</gene>
<comment type="caution">
    <text evidence="2">The sequence shown here is derived from an EMBL/GenBank/DDBJ whole genome shotgun (WGS) entry which is preliminary data.</text>
</comment>
<evidence type="ECO:0000313" key="2">
    <source>
        <dbReference type="EMBL" id="GBR74107.1"/>
    </source>
</evidence>
<keyword evidence="3" id="KW-1185">Reference proteome</keyword>
<evidence type="ECO:0000259" key="1">
    <source>
        <dbReference type="Pfam" id="PF00462"/>
    </source>
</evidence>
<dbReference type="Pfam" id="PF00462">
    <property type="entry name" value="Glutaredoxin"/>
    <property type="match status" value="1"/>
</dbReference>
<feature type="domain" description="Glutaredoxin" evidence="1">
    <location>
        <begin position="16"/>
        <end position="43"/>
    </location>
</feature>
<dbReference type="SUPFAM" id="SSF52833">
    <property type="entry name" value="Thioredoxin-like"/>
    <property type="match status" value="1"/>
</dbReference>
<proteinExistence type="predicted"/>
<accession>A0A388TBD2</accession>
<dbReference type="EMBL" id="BGZN01000030">
    <property type="protein sequence ID" value="GBR74107.1"/>
    <property type="molecule type" value="Genomic_DNA"/>
</dbReference>
<name>A0A388TBD2_TERA1</name>
<dbReference type="AlphaFoldDB" id="A0A388TBD2"/>
<evidence type="ECO:0000313" key="3">
    <source>
        <dbReference type="Proteomes" id="UP000269352"/>
    </source>
</evidence>
<dbReference type="Proteomes" id="UP000269352">
    <property type="component" value="Unassembled WGS sequence"/>
</dbReference>
<reference evidence="2 3" key="1">
    <citation type="journal article" date="2019" name="ISME J.">
        <title>Genome analyses of uncultured TG2/ZB3 bacteria in 'Margulisbacteria' specifically attached to ectosymbiotic spirochetes of protists in the termite gut.</title>
        <authorList>
            <person name="Utami Y.D."/>
            <person name="Kuwahara H."/>
            <person name="Igai K."/>
            <person name="Murakami T."/>
            <person name="Sugaya K."/>
            <person name="Morikawa T."/>
            <person name="Nagura Y."/>
            <person name="Yuki M."/>
            <person name="Deevong P."/>
            <person name="Inoue T."/>
            <person name="Kihara K."/>
            <person name="Lo N."/>
            <person name="Yamada A."/>
            <person name="Ohkuma M."/>
            <person name="Hongoh Y."/>
        </authorList>
    </citation>
    <scope>NUCLEOTIDE SEQUENCE [LARGE SCALE GENOMIC DNA]</scope>
    <source>
        <strain evidence="2">NkOx7-01</strain>
    </source>
</reference>
<sequence>MSTGYAGEIKQGAEMILYSKPNCDKCDDIKKLLKKQNVVFEEKSTGDPAVKAEALALVADRPDAVLPIIRFDDGRAVSNDMGLYRELKVSGVLK</sequence>
<dbReference type="InterPro" id="IPR002109">
    <property type="entry name" value="Glutaredoxin"/>
</dbReference>
<dbReference type="InterPro" id="IPR036249">
    <property type="entry name" value="Thioredoxin-like_sf"/>
</dbReference>
<dbReference type="Gene3D" id="3.40.30.10">
    <property type="entry name" value="Glutaredoxin"/>
    <property type="match status" value="1"/>
</dbReference>
<organism evidence="2 3">
    <name type="scientific">Termititenax aidoneus</name>
    <dbReference type="NCBI Taxonomy" id="2218524"/>
    <lineage>
        <taxon>Bacteria</taxon>
        <taxon>Bacillati</taxon>
        <taxon>Candidatus Margulisiibacteriota</taxon>
        <taxon>Candidatus Termititenacia</taxon>
        <taxon>Candidatus Termititenacales</taxon>
        <taxon>Candidatus Termititenacaceae</taxon>
        <taxon>Candidatus Termititenax</taxon>
    </lineage>
</organism>